<evidence type="ECO:0000256" key="1">
    <source>
        <dbReference type="SAM" id="MobiDB-lite"/>
    </source>
</evidence>
<dbReference type="EMBL" id="BGPR01040592">
    <property type="protein sequence ID" value="GBO16751.1"/>
    <property type="molecule type" value="Genomic_DNA"/>
</dbReference>
<dbReference type="Proteomes" id="UP000499080">
    <property type="component" value="Unassembled WGS sequence"/>
</dbReference>
<keyword evidence="3" id="KW-1185">Reference proteome</keyword>
<feature type="region of interest" description="Disordered" evidence="1">
    <location>
        <begin position="1"/>
        <end position="40"/>
    </location>
</feature>
<evidence type="ECO:0000313" key="2">
    <source>
        <dbReference type="EMBL" id="GBO16751.1"/>
    </source>
</evidence>
<reference evidence="2 3" key="1">
    <citation type="journal article" date="2019" name="Sci. Rep.">
        <title>Orb-weaving spider Araneus ventricosus genome elucidates the spidroin gene catalogue.</title>
        <authorList>
            <person name="Kono N."/>
            <person name="Nakamura H."/>
            <person name="Ohtoshi R."/>
            <person name="Moran D.A.P."/>
            <person name="Shinohara A."/>
            <person name="Yoshida Y."/>
            <person name="Fujiwara M."/>
            <person name="Mori M."/>
            <person name="Tomita M."/>
            <person name="Arakawa K."/>
        </authorList>
    </citation>
    <scope>NUCLEOTIDE SEQUENCE [LARGE SCALE GENOMIC DNA]</scope>
</reference>
<accession>A0A4Y2UWW9</accession>
<organism evidence="2 3">
    <name type="scientific">Araneus ventricosus</name>
    <name type="common">Orbweaver spider</name>
    <name type="synonym">Epeira ventricosa</name>
    <dbReference type="NCBI Taxonomy" id="182803"/>
    <lineage>
        <taxon>Eukaryota</taxon>
        <taxon>Metazoa</taxon>
        <taxon>Ecdysozoa</taxon>
        <taxon>Arthropoda</taxon>
        <taxon>Chelicerata</taxon>
        <taxon>Arachnida</taxon>
        <taxon>Araneae</taxon>
        <taxon>Araneomorphae</taxon>
        <taxon>Entelegynae</taxon>
        <taxon>Araneoidea</taxon>
        <taxon>Araneidae</taxon>
        <taxon>Araneus</taxon>
    </lineage>
</organism>
<proteinExistence type="predicted"/>
<sequence length="40" mass="4222">NTVNASNSAPGDATSSTAVDSQRRSNRTATTTPQERTKNE</sequence>
<gene>
    <name evidence="2" type="ORF">AVEN_233122_1</name>
</gene>
<comment type="caution">
    <text evidence="2">The sequence shown here is derived from an EMBL/GenBank/DDBJ whole genome shotgun (WGS) entry which is preliminary data.</text>
</comment>
<name>A0A4Y2UWW9_ARAVE</name>
<dbReference type="AlphaFoldDB" id="A0A4Y2UWW9"/>
<protein>
    <submittedName>
        <fullName evidence="2">Uncharacterized protein</fullName>
    </submittedName>
</protein>
<feature type="non-terminal residue" evidence="2">
    <location>
        <position position="1"/>
    </location>
</feature>
<evidence type="ECO:0000313" key="3">
    <source>
        <dbReference type="Proteomes" id="UP000499080"/>
    </source>
</evidence>
<feature type="compositionally biased region" description="Polar residues" evidence="1">
    <location>
        <begin position="1"/>
        <end position="20"/>
    </location>
</feature>